<dbReference type="GO" id="GO:0005524">
    <property type="term" value="F:ATP binding"/>
    <property type="evidence" value="ECO:0007669"/>
    <property type="project" value="InterPro"/>
</dbReference>
<dbReference type="InterPro" id="IPR009000">
    <property type="entry name" value="Transl_B-barrel_sf"/>
</dbReference>
<evidence type="ECO:0000259" key="9">
    <source>
        <dbReference type="PROSITE" id="PS50860"/>
    </source>
</evidence>
<dbReference type="KEGG" id="aten:116301859"/>
<dbReference type="InterPro" id="IPR018163">
    <property type="entry name" value="Thr/Ala-tRNA-synth_IIc_edit"/>
</dbReference>
<evidence type="ECO:0000256" key="6">
    <source>
        <dbReference type="ARBA" id="ARBA00022833"/>
    </source>
</evidence>
<dbReference type="Proteomes" id="UP000515163">
    <property type="component" value="Unplaced"/>
</dbReference>
<dbReference type="GO" id="GO:0004813">
    <property type="term" value="F:alanine-tRNA ligase activity"/>
    <property type="evidence" value="ECO:0007669"/>
    <property type="project" value="InterPro"/>
</dbReference>
<gene>
    <name evidence="11" type="primary">LOC116301859</name>
</gene>
<comment type="cofactor">
    <cofactor evidence="1">
        <name>Zn(2+)</name>
        <dbReference type="ChEBI" id="CHEBI:29105"/>
    </cofactor>
</comment>
<protein>
    <submittedName>
        <fullName evidence="11">Alanyl-tRNA editing protein Aarsd1-like</fullName>
    </submittedName>
</protein>
<dbReference type="GO" id="GO:0006419">
    <property type="term" value="P:alanyl-tRNA aminoacylation"/>
    <property type="evidence" value="ECO:0007669"/>
    <property type="project" value="InterPro"/>
</dbReference>
<keyword evidence="6" id="KW-0862">Zinc</keyword>
<dbReference type="Gene3D" id="2.40.30.130">
    <property type="match status" value="1"/>
</dbReference>
<dbReference type="InterPro" id="IPR018165">
    <property type="entry name" value="Ala-tRNA-synth_IIc_core"/>
</dbReference>
<organism evidence="10 11">
    <name type="scientific">Actinia tenebrosa</name>
    <name type="common">Australian red waratah sea anemone</name>
    <dbReference type="NCBI Taxonomy" id="6105"/>
    <lineage>
        <taxon>Eukaryota</taxon>
        <taxon>Metazoa</taxon>
        <taxon>Cnidaria</taxon>
        <taxon>Anthozoa</taxon>
        <taxon>Hexacorallia</taxon>
        <taxon>Actiniaria</taxon>
        <taxon>Actiniidae</taxon>
        <taxon>Actinia</taxon>
    </lineage>
</organism>
<dbReference type="GO" id="GO:0003676">
    <property type="term" value="F:nucleic acid binding"/>
    <property type="evidence" value="ECO:0007669"/>
    <property type="project" value="InterPro"/>
</dbReference>
<dbReference type="GO" id="GO:0002196">
    <property type="term" value="F:Ser-tRNA(Ala) deacylase activity"/>
    <property type="evidence" value="ECO:0007669"/>
    <property type="project" value="TreeGrafter"/>
</dbReference>
<evidence type="ECO:0000256" key="3">
    <source>
        <dbReference type="ARBA" id="ARBA00008429"/>
    </source>
</evidence>
<dbReference type="FunCoup" id="A0A6P8IJ44">
    <property type="interactions" value="1658"/>
</dbReference>
<evidence type="ECO:0000256" key="8">
    <source>
        <dbReference type="ARBA" id="ARBA00053555"/>
    </source>
</evidence>
<comment type="subcellular location">
    <subcellularLocation>
        <location evidence="2">Cytoplasm</location>
    </subcellularLocation>
</comment>
<evidence type="ECO:0000313" key="11">
    <source>
        <dbReference type="RefSeq" id="XP_031566881.1"/>
    </source>
</evidence>
<keyword evidence="10" id="KW-1185">Reference proteome</keyword>
<evidence type="ECO:0000256" key="2">
    <source>
        <dbReference type="ARBA" id="ARBA00004496"/>
    </source>
</evidence>
<dbReference type="SUPFAM" id="SSF50447">
    <property type="entry name" value="Translation proteins"/>
    <property type="match status" value="1"/>
</dbReference>
<dbReference type="FunFam" id="2.40.30.130:FF:000003">
    <property type="entry name" value="alanyl-tRNA editing protein Aarsd1"/>
    <property type="match status" value="1"/>
</dbReference>
<dbReference type="PANTHER" id="PTHR43462:SF1">
    <property type="entry name" value="ALANYL-TRNA EDITING PROTEIN AARSD1"/>
    <property type="match status" value="1"/>
</dbReference>
<evidence type="ECO:0000256" key="5">
    <source>
        <dbReference type="ARBA" id="ARBA00022723"/>
    </source>
</evidence>
<dbReference type="SMART" id="SM00863">
    <property type="entry name" value="tRNA_SAD"/>
    <property type="match status" value="1"/>
</dbReference>
<comment type="function">
    <text evidence="8">Functions in trans to edit the amino acid moiety from incorrectly charged tRNA(Ala).</text>
</comment>
<dbReference type="RefSeq" id="XP_031566881.1">
    <property type="nucleotide sequence ID" value="XM_031711021.1"/>
</dbReference>
<dbReference type="GO" id="GO:0005737">
    <property type="term" value="C:cytoplasm"/>
    <property type="evidence" value="ECO:0007669"/>
    <property type="project" value="UniProtKB-SubCell"/>
</dbReference>
<reference evidence="11" key="1">
    <citation type="submission" date="2025-08" db="UniProtKB">
        <authorList>
            <consortium name="RefSeq"/>
        </authorList>
    </citation>
    <scope>IDENTIFICATION</scope>
    <source>
        <tissue evidence="11">Tentacle</tissue>
    </source>
</reference>
<evidence type="ECO:0000256" key="4">
    <source>
        <dbReference type="ARBA" id="ARBA00022490"/>
    </source>
</evidence>
<dbReference type="PANTHER" id="PTHR43462">
    <property type="entry name" value="ALANYL-TRNA EDITING PROTEIN"/>
    <property type="match status" value="1"/>
</dbReference>
<dbReference type="Pfam" id="PF07973">
    <property type="entry name" value="tRNA_SAD"/>
    <property type="match status" value="1"/>
</dbReference>
<keyword evidence="4" id="KW-0963">Cytoplasm</keyword>
<dbReference type="SUPFAM" id="SSF55186">
    <property type="entry name" value="ThrRS/AlaRS common domain"/>
    <property type="match status" value="1"/>
</dbReference>
<evidence type="ECO:0000256" key="7">
    <source>
        <dbReference type="ARBA" id="ARBA00022917"/>
    </source>
</evidence>
<dbReference type="InterPro" id="IPR051335">
    <property type="entry name" value="Alanyl-tRNA_Editing_Enzymes"/>
</dbReference>
<dbReference type="InParanoid" id="A0A6P8IJ44"/>
<dbReference type="OrthoDB" id="288942at2759"/>
<proteinExistence type="inferred from homology"/>
<evidence type="ECO:0000313" key="10">
    <source>
        <dbReference type="Proteomes" id="UP000515163"/>
    </source>
</evidence>
<dbReference type="AlphaFoldDB" id="A0A6P8IJ44"/>
<dbReference type="GeneID" id="116301859"/>
<name>A0A6P8IJ44_ACTTE</name>
<keyword evidence="7" id="KW-0648">Protein biosynthesis</keyword>
<dbReference type="PROSITE" id="PS50860">
    <property type="entry name" value="AA_TRNA_LIGASE_II_ALA"/>
    <property type="match status" value="1"/>
</dbReference>
<accession>A0A6P8IJ44</accession>
<keyword evidence="5" id="KW-0479">Metal-binding</keyword>
<dbReference type="Gene3D" id="3.30.980.10">
    <property type="entry name" value="Threonyl-trna Synthetase, Chain A, domain 2"/>
    <property type="match status" value="1"/>
</dbReference>
<dbReference type="InterPro" id="IPR012947">
    <property type="entry name" value="tRNA_SAD"/>
</dbReference>
<dbReference type="FunFam" id="3.30.980.10:FF:000007">
    <property type="entry name" value="alanyl-tRNA editing protein Aarsd1"/>
    <property type="match status" value="1"/>
</dbReference>
<feature type="domain" description="Alanyl-transfer RNA synthetases family profile" evidence="9">
    <location>
        <begin position="1"/>
        <end position="265"/>
    </location>
</feature>
<sequence length="431" mass="48734">MILSRKFGYFLRNHRIYKAIRMVFACQKDSFLQEYNTTVVSCESTKLGDKDAFEVVLQDTILFPEGGGQPDDRGTINGIEVMKITRRQEEAVHFVQEKIPVGTEVQLKVDWTRRFDHMQQHSGQHLISALLENKFGYKTVSWELGRQKSHVELNCKSLSKEEMAWIEDTANAEIRKHVPVNVHIYANKNAPELEEAQTRGLPDDYNGPIRVIEIEGIDKNMCCGTHVPNLSYIQAVKLFPDTEAMRGGCRLYFLVGDRVFKHLDRAMENERILSKSLSCGPDEHTGAVERIQNSIRSSNKILRSQLKEIAQLEGYKIKSTSDGKRFIYIHRENGDMDYMNSVSNELADLGVPLLITVGPDKGPGQFLFIGTEKQVAELGPKISSLLDGKGGGKKTRFQGKVNTLKPKIRKSVDQLLNEFTSLSIKTNENGD</sequence>
<dbReference type="GO" id="GO:0046872">
    <property type="term" value="F:metal ion binding"/>
    <property type="evidence" value="ECO:0007669"/>
    <property type="project" value="UniProtKB-KW"/>
</dbReference>
<comment type="similarity">
    <text evidence="3">Belongs to the class-II aminoacyl-tRNA synthetase family. Alax-L subfamily.</text>
</comment>
<evidence type="ECO:0000256" key="1">
    <source>
        <dbReference type="ARBA" id="ARBA00001947"/>
    </source>
</evidence>